<dbReference type="Gene3D" id="3.40.50.300">
    <property type="entry name" value="P-loop containing nucleotide triphosphate hydrolases"/>
    <property type="match status" value="1"/>
</dbReference>
<organism evidence="5 6">
    <name type="scientific">Alligator mississippiensis</name>
    <name type="common">American alligator</name>
    <dbReference type="NCBI Taxonomy" id="8496"/>
    <lineage>
        <taxon>Eukaryota</taxon>
        <taxon>Metazoa</taxon>
        <taxon>Chordata</taxon>
        <taxon>Craniata</taxon>
        <taxon>Vertebrata</taxon>
        <taxon>Euteleostomi</taxon>
        <taxon>Archelosauria</taxon>
        <taxon>Archosauria</taxon>
        <taxon>Crocodylia</taxon>
        <taxon>Alligatoridae</taxon>
        <taxon>Alligatorinae</taxon>
        <taxon>Alligator</taxon>
    </lineage>
</organism>
<name>A0A151MRN6_ALLMI</name>
<dbReference type="InterPro" id="IPR027417">
    <property type="entry name" value="P-loop_NTPase"/>
</dbReference>
<evidence type="ECO:0000313" key="5">
    <source>
        <dbReference type="EMBL" id="KYO27196.1"/>
    </source>
</evidence>
<evidence type="ECO:0000256" key="2">
    <source>
        <dbReference type="ARBA" id="ARBA00023134"/>
    </source>
</evidence>
<dbReference type="GO" id="GO:0005525">
    <property type="term" value="F:GTP binding"/>
    <property type="evidence" value="ECO:0007669"/>
    <property type="project" value="UniProtKB-KW"/>
</dbReference>
<dbReference type="InterPro" id="IPR015894">
    <property type="entry name" value="Guanylate-bd_N"/>
</dbReference>
<dbReference type="AlphaFoldDB" id="A0A151MRN6"/>
<dbReference type="PROSITE" id="PS51715">
    <property type="entry name" value="G_GB1_RHD3"/>
    <property type="match status" value="1"/>
</dbReference>
<evidence type="ECO:0000256" key="3">
    <source>
        <dbReference type="PROSITE-ProRule" id="PRU01052"/>
    </source>
</evidence>
<comment type="caution">
    <text evidence="5">The sequence shown here is derived from an EMBL/GenBank/DDBJ whole genome shotgun (WGS) entry which is preliminary data.</text>
</comment>
<dbReference type="InterPro" id="IPR030386">
    <property type="entry name" value="G_GB1_RHD3_dom"/>
</dbReference>
<feature type="domain" description="GB1/RHD3-type G" evidence="4">
    <location>
        <begin position="36"/>
        <end position="151"/>
    </location>
</feature>
<dbReference type="PANTHER" id="PTHR10751">
    <property type="entry name" value="GUANYLATE BINDING PROTEIN"/>
    <property type="match status" value="1"/>
</dbReference>
<comment type="similarity">
    <text evidence="3">Belongs to the TRAFAC class dynamin-like GTPase superfamily. GB1/RHD3 GTPase family.</text>
</comment>
<dbReference type="GO" id="GO:0003924">
    <property type="term" value="F:GTPase activity"/>
    <property type="evidence" value="ECO:0007669"/>
    <property type="project" value="InterPro"/>
</dbReference>
<sequence length="151" mass="16218">MASETSMPAPICLIENDPTDGLLVNQEALAQLQAGSQPVVVVAISGLYRIGKSCLMNRLAGRRTGFSTTQSHTKGIWMWCLPHPRRPDHMLVLLDTEGLGDVAKVSEGNTKNDSWILRCLCCSPAPWCTTACARPTSVPWTSRSILGPGAG</sequence>
<reference evidence="5 6" key="1">
    <citation type="journal article" date="2012" name="Genome Biol.">
        <title>Sequencing three crocodilian genomes to illuminate the evolution of archosaurs and amniotes.</title>
        <authorList>
            <person name="St John J.A."/>
            <person name="Braun E.L."/>
            <person name="Isberg S.R."/>
            <person name="Miles L.G."/>
            <person name="Chong A.Y."/>
            <person name="Gongora J."/>
            <person name="Dalzell P."/>
            <person name="Moran C."/>
            <person name="Bed'hom B."/>
            <person name="Abzhanov A."/>
            <person name="Burgess S.C."/>
            <person name="Cooksey A.M."/>
            <person name="Castoe T.A."/>
            <person name="Crawford N.G."/>
            <person name="Densmore L.D."/>
            <person name="Drew J.C."/>
            <person name="Edwards S.V."/>
            <person name="Faircloth B.C."/>
            <person name="Fujita M.K."/>
            <person name="Greenwold M.J."/>
            <person name="Hoffmann F.G."/>
            <person name="Howard J.M."/>
            <person name="Iguchi T."/>
            <person name="Janes D.E."/>
            <person name="Khan S.Y."/>
            <person name="Kohno S."/>
            <person name="de Koning A.J."/>
            <person name="Lance S.L."/>
            <person name="McCarthy F.M."/>
            <person name="McCormack J.E."/>
            <person name="Merchant M.E."/>
            <person name="Peterson D.G."/>
            <person name="Pollock D.D."/>
            <person name="Pourmand N."/>
            <person name="Raney B.J."/>
            <person name="Roessler K.A."/>
            <person name="Sanford J.R."/>
            <person name="Sawyer R.H."/>
            <person name="Schmidt C.J."/>
            <person name="Triplett E.W."/>
            <person name="Tuberville T.D."/>
            <person name="Venegas-Anaya M."/>
            <person name="Howard J.T."/>
            <person name="Jarvis E.D."/>
            <person name="Guillette L.J.Jr."/>
            <person name="Glenn T.C."/>
            <person name="Green R.E."/>
            <person name="Ray D.A."/>
        </authorList>
    </citation>
    <scope>NUCLEOTIDE SEQUENCE [LARGE SCALE GENOMIC DNA]</scope>
    <source>
        <strain evidence="5">KSC_2009_1</strain>
    </source>
</reference>
<dbReference type="Pfam" id="PF02263">
    <property type="entry name" value="GBP"/>
    <property type="match status" value="1"/>
</dbReference>
<proteinExistence type="inferred from homology"/>
<keyword evidence="1" id="KW-0547">Nucleotide-binding</keyword>
<dbReference type="SUPFAM" id="SSF52540">
    <property type="entry name" value="P-loop containing nucleoside triphosphate hydrolases"/>
    <property type="match status" value="1"/>
</dbReference>
<keyword evidence="2" id="KW-0342">GTP-binding</keyword>
<dbReference type="EMBL" id="AKHW03005250">
    <property type="protein sequence ID" value="KYO27196.1"/>
    <property type="molecule type" value="Genomic_DNA"/>
</dbReference>
<keyword evidence="6" id="KW-1185">Reference proteome</keyword>
<evidence type="ECO:0000256" key="1">
    <source>
        <dbReference type="ARBA" id="ARBA00022741"/>
    </source>
</evidence>
<dbReference type="STRING" id="8496.A0A151MRN6"/>
<dbReference type="Proteomes" id="UP000050525">
    <property type="component" value="Unassembled WGS sequence"/>
</dbReference>
<protein>
    <recommendedName>
        <fullName evidence="4">GB1/RHD3-type G domain-containing protein</fullName>
    </recommendedName>
</protein>
<gene>
    <name evidence="5" type="ORF">Y1Q_0011157</name>
</gene>
<accession>A0A151MRN6</accession>
<evidence type="ECO:0000313" key="6">
    <source>
        <dbReference type="Proteomes" id="UP000050525"/>
    </source>
</evidence>
<evidence type="ECO:0000259" key="4">
    <source>
        <dbReference type="PROSITE" id="PS51715"/>
    </source>
</evidence>